<evidence type="ECO:0000256" key="6">
    <source>
        <dbReference type="ARBA" id="ARBA00023136"/>
    </source>
</evidence>
<dbReference type="Pfam" id="PF02321">
    <property type="entry name" value="OEP"/>
    <property type="match status" value="1"/>
</dbReference>
<gene>
    <name evidence="10" type="ORF">SAMN05660706_1662</name>
</gene>
<evidence type="ECO:0000256" key="7">
    <source>
        <dbReference type="ARBA" id="ARBA00023237"/>
    </source>
</evidence>
<evidence type="ECO:0000256" key="3">
    <source>
        <dbReference type="ARBA" id="ARBA00022448"/>
    </source>
</evidence>
<keyword evidence="11" id="KW-1185">Reference proteome</keyword>
<proteinExistence type="inferred from homology"/>
<evidence type="ECO:0000256" key="2">
    <source>
        <dbReference type="ARBA" id="ARBA00007613"/>
    </source>
</evidence>
<dbReference type="InterPro" id="IPR051906">
    <property type="entry name" value="TolC-like"/>
</dbReference>
<protein>
    <submittedName>
        <fullName evidence="10">Outer membrane efflux protein</fullName>
    </submittedName>
</protein>
<evidence type="ECO:0000256" key="4">
    <source>
        <dbReference type="ARBA" id="ARBA00022452"/>
    </source>
</evidence>
<dbReference type="SUPFAM" id="SSF56954">
    <property type="entry name" value="Outer membrane efflux proteins (OEP)"/>
    <property type="match status" value="1"/>
</dbReference>
<evidence type="ECO:0000256" key="5">
    <source>
        <dbReference type="ARBA" id="ARBA00022692"/>
    </source>
</evidence>
<sequence length="368" mass="41039">MRKIGLLLLFLVILLGFATSNALASELPDGLQQLTLVEAVDMAIKNSDEIKIQEEVADKAWDQRERAVDNITFIPAGVRGGGYVPQAEAAYSGLLQADLNYQIQRKEIQNKIDKITLGVYEQYCKIRNLEKKAISLQKALEEAEWNKKIARAQLSVGVMAPPAMVGVDALLQGAQSEFKAVEEELNKAHVELNKFLGIKANERVRLIDSIPYETLVVDDLDHDVDKAVKSNIDIWKALQKVTIERKDLSFLSKPYDVEEHDIDIAEMSVSEAKKELQKQVRLLYYDIKSLEEAMKAAEQGVLSAQEALRVEKLKYEVGIASKGDVLAAEKNLEKAEYGLTDLKFKHSVAAANYLNLVGKNILPMSKDA</sequence>
<dbReference type="GO" id="GO:1990281">
    <property type="term" value="C:efflux pump complex"/>
    <property type="evidence" value="ECO:0007669"/>
    <property type="project" value="TreeGrafter"/>
</dbReference>
<comment type="similarity">
    <text evidence="2">Belongs to the outer membrane factor (OMF) (TC 1.B.17) family.</text>
</comment>
<evidence type="ECO:0000256" key="8">
    <source>
        <dbReference type="SAM" id="Coils"/>
    </source>
</evidence>
<feature type="coiled-coil region" evidence="8">
    <location>
        <begin position="126"/>
        <end position="191"/>
    </location>
</feature>
<organism evidence="10 11">
    <name type="scientific">Desulfoscipio geothermicus DSM 3669</name>
    <dbReference type="NCBI Taxonomy" id="1121426"/>
    <lineage>
        <taxon>Bacteria</taxon>
        <taxon>Bacillati</taxon>
        <taxon>Bacillota</taxon>
        <taxon>Clostridia</taxon>
        <taxon>Eubacteriales</taxon>
        <taxon>Desulfallaceae</taxon>
        <taxon>Desulfoscipio</taxon>
    </lineage>
</organism>
<evidence type="ECO:0000313" key="11">
    <source>
        <dbReference type="Proteomes" id="UP000199584"/>
    </source>
</evidence>
<dbReference type="PANTHER" id="PTHR30026">
    <property type="entry name" value="OUTER MEMBRANE PROTEIN TOLC"/>
    <property type="match status" value="1"/>
</dbReference>
<dbReference type="EMBL" id="FOYM01000066">
    <property type="protein sequence ID" value="SFR18678.1"/>
    <property type="molecule type" value="Genomic_DNA"/>
</dbReference>
<dbReference type="InterPro" id="IPR003423">
    <property type="entry name" value="OMP_efflux"/>
</dbReference>
<keyword evidence="8" id="KW-0175">Coiled coil</keyword>
<dbReference type="STRING" id="39060.SAMN05660706_1662"/>
<feature type="chain" id="PRO_5011527597" evidence="9">
    <location>
        <begin position="25"/>
        <end position="368"/>
    </location>
</feature>
<evidence type="ECO:0000256" key="1">
    <source>
        <dbReference type="ARBA" id="ARBA00004442"/>
    </source>
</evidence>
<feature type="signal peptide" evidence="9">
    <location>
        <begin position="1"/>
        <end position="24"/>
    </location>
</feature>
<dbReference type="GO" id="GO:0015562">
    <property type="term" value="F:efflux transmembrane transporter activity"/>
    <property type="evidence" value="ECO:0007669"/>
    <property type="project" value="InterPro"/>
</dbReference>
<dbReference type="Proteomes" id="UP000199584">
    <property type="component" value="Unassembled WGS sequence"/>
</dbReference>
<keyword evidence="3" id="KW-0813">Transport</keyword>
<evidence type="ECO:0000256" key="9">
    <source>
        <dbReference type="SAM" id="SignalP"/>
    </source>
</evidence>
<dbReference type="PANTHER" id="PTHR30026:SF20">
    <property type="entry name" value="OUTER MEMBRANE PROTEIN TOLC"/>
    <property type="match status" value="1"/>
</dbReference>
<keyword evidence="4" id="KW-1134">Transmembrane beta strand</keyword>
<dbReference type="GO" id="GO:0009279">
    <property type="term" value="C:cell outer membrane"/>
    <property type="evidence" value="ECO:0007669"/>
    <property type="project" value="UniProtKB-SubCell"/>
</dbReference>
<dbReference type="AlphaFoldDB" id="A0A1I6EME4"/>
<dbReference type="RefSeq" id="WP_165608446.1">
    <property type="nucleotide sequence ID" value="NZ_FOYM01000066.1"/>
</dbReference>
<feature type="coiled-coil region" evidence="8">
    <location>
        <begin position="273"/>
        <end position="307"/>
    </location>
</feature>
<accession>A0A1I6EME4</accession>
<keyword evidence="6" id="KW-0472">Membrane</keyword>
<keyword evidence="5" id="KW-0812">Transmembrane</keyword>
<reference evidence="11" key="1">
    <citation type="submission" date="2016-10" db="EMBL/GenBank/DDBJ databases">
        <authorList>
            <person name="Varghese N."/>
            <person name="Submissions S."/>
        </authorList>
    </citation>
    <scope>NUCLEOTIDE SEQUENCE [LARGE SCALE GENOMIC DNA]</scope>
    <source>
        <strain evidence="11">DSM 3669</strain>
    </source>
</reference>
<keyword evidence="7" id="KW-0998">Cell outer membrane</keyword>
<dbReference type="Gene3D" id="1.20.1600.10">
    <property type="entry name" value="Outer membrane efflux proteins (OEP)"/>
    <property type="match status" value="2"/>
</dbReference>
<dbReference type="GO" id="GO:0015288">
    <property type="term" value="F:porin activity"/>
    <property type="evidence" value="ECO:0007669"/>
    <property type="project" value="TreeGrafter"/>
</dbReference>
<comment type="subcellular location">
    <subcellularLocation>
        <location evidence="1">Cell outer membrane</location>
    </subcellularLocation>
</comment>
<keyword evidence="9" id="KW-0732">Signal</keyword>
<name>A0A1I6EME4_9FIRM</name>
<evidence type="ECO:0000313" key="10">
    <source>
        <dbReference type="EMBL" id="SFR18678.1"/>
    </source>
</evidence>